<dbReference type="AlphaFoldDB" id="A0A1V4EQC6"/>
<dbReference type="GO" id="GO:0016717">
    <property type="term" value="F:oxidoreductase activity, acting on paired donors, with oxidation of a pair of donors resulting in the reduction of molecular oxygen to two molecules of water"/>
    <property type="evidence" value="ECO:0007669"/>
    <property type="project" value="TreeGrafter"/>
</dbReference>
<organism evidence="3 4">
    <name type="scientific">Ferroacidibacillus organovorans</name>
    <dbReference type="NCBI Taxonomy" id="1765683"/>
    <lineage>
        <taxon>Bacteria</taxon>
        <taxon>Bacillati</taxon>
        <taxon>Bacillota</taxon>
        <taxon>Bacilli</taxon>
        <taxon>Bacillales</taxon>
        <taxon>Alicyclobacillaceae</taxon>
        <taxon>Ferroacidibacillus</taxon>
    </lineage>
</organism>
<dbReference type="PANTHER" id="PTHR19353">
    <property type="entry name" value="FATTY ACID DESATURASE 2"/>
    <property type="match status" value="1"/>
</dbReference>
<feature type="domain" description="Fatty acid desaturase" evidence="2">
    <location>
        <begin position="81"/>
        <end position="317"/>
    </location>
</feature>
<feature type="transmembrane region" description="Helical" evidence="1">
    <location>
        <begin position="114"/>
        <end position="132"/>
    </location>
</feature>
<feature type="transmembrane region" description="Helical" evidence="1">
    <location>
        <begin position="80"/>
        <end position="102"/>
    </location>
</feature>
<evidence type="ECO:0000256" key="1">
    <source>
        <dbReference type="SAM" id="Phobius"/>
    </source>
</evidence>
<dbReference type="InterPro" id="IPR012171">
    <property type="entry name" value="Fatty_acid_desaturase"/>
</dbReference>
<evidence type="ECO:0000313" key="3">
    <source>
        <dbReference type="EMBL" id="OPG15129.1"/>
    </source>
</evidence>
<feature type="transmembrane region" description="Helical" evidence="1">
    <location>
        <begin position="182"/>
        <end position="200"/>
    </location>
</feature>
<name>A0A1V4EQC6_9BACL</name>
<reference evidence="3 4" key="1">
    <citation type="submission" date="2017-02" db="EMBL/GenBank/DDBJ databases">
        <title>Draft genome of Acidibacillus ferrooxidans Huett2.</title>
        <authorList>
            <person name="Schopf S."/>
        </authorList>
    </citation>
    <scope>NUCLEOTIDE SEQUENCE [LARGE SCALE GENOMIC DNA]</scope>
    <source>
        <strain evidence="3 4">Huett2</strain>
    </source>
</reference>
<dbReference type="PANTHER" id="PTHR19353:SF73">
    <property type="entry name" value="FATTY ACID DESATURASE"/>
    <property type="match status" value="1"/>
</dbReference>
<feature type="transmembrane region" description="Helical" evidence="1">
    <location>
        <begin position="55"/>
        <end position="74"/>
    </location>
</feature>
<dbReference type="InterPro" id="IPR005804">
    <property type="entry name" value="FA_desaturase_dom"/>
</dbReference>
<keyword evidence="1" id="KW-0472">Membrane</keyword>
<keyword evidence="4" id="KW-1185">Reference proteome</keyword>
<sequence length="365" mass="43179">MEWYRYSAFRGTLCEQFDELPSGECEGKRKIISEEQNHWKKDLVPFQQSDLKKSLWQIVNTVAPYFMLWAAAYWSLSVSYWITLCFVILAAGFAVRMFIIFHDCCHDSFFGNRNANLIVGVFTGLMTFFPYYQWKHEHAMHHATSSNLSRRGIGDIWTLTVDEYLALSTFRKMGYRLYRNPLIMFGLGPLYLFFVVYRVNHKRAGRKERWNTYATNLGLAGIVSLLCWWLGWKSVLLIQGPILYLSGIAGIWLFYVQHQFEETYYEKEDVWNFVSAAMEGSSYYKLPKLLQWMTGNIGFHHIHHLSSRIPNYYLQQVCQRNAYMHNVSSIDLRTSLRSLRYRVWDEEKKRFVGFSDLSIRKTEKC</sequence>
<accession>A0A1V4EQC6</accession>
<feature type="transmembrane region" description="Helical" evidence="1">
    <location>
        <begin position="237"/>
        <end position="256"/>
    </location>
</feature>
<protein>
    <submittedName>
        <fullName evidence="3">Fatty acid desaturase</fullName>
    </submittedName>
</protein>
<dbReference type="GO" id="GO:0006629">
    <property type="term" value="P:lipid metabolic process"/>
    <property type="evidence" value="ECO:0007669"/>
    <property type="project" value="InterPro"/>
</dbReference>
<evidence type="ECO:0000259" key="2">
    <source>
        <dbReference type="Pfam" id="PF00487"/>
    </source>
</evidence>
<dbReference type="Proteomes" id="UP000190229">
    <property type="component" value="Unassembled WGS sequence"/>
</dbReference>
<dbReference type="GO" id="GO:0016020">
    <property type="term" value="C:membrane"/>
    <property type="evidence" value="ECO:0007669"/>
    <property type="project" value="TreeGrafter"/>
</dbReference>
<dbReference type="CDD" id="cd03507">
    <property type="entry name" value="Delta12-FADS-like"/>
    <property type="match status" value="1"/>
</dbReference>
<dbReference type="Pfam" id="PF00487">
    <property type="entry name" value="FA_desaturase"/>
    <property type="match status" value="1"/>
</dbReference>
<dbReference type="EMBL" id="MWPS01000043">
    <property type="protein sequence ID" value="OPG15129.1"/>
    <property type="molecule type" value="Genomic_DNA"/>
</dbReference>
<comment type="caution">
    <text evidence="3">The sequence shown here is derived from an EMBL/GenBank/DDBJ whole genome shotgun (WGS) entry which is preliminary data.</text>
</comment>
<keyword evidence="1" id="KW-0812">Transmembrane</keyword>
<evidence type="ECO:0000313" key="4">
    <source>
        <dbReference type="Proteomes" id="UP000190229"/>
    </source>
</evidence>
<keyword evidence="1" id="KW-1133">Transmembrane helix</keyword>
<feature type="transmembrane region" description="Helical" evidence="1">
    <location>
        <begin position="212"/>
        <end position="231"/>
    </location>
</feature>
<gene>
    <name evidence="3" type="ORF">B2M26_13335</name>
</gene>
<proteinExistence type="predicted"/>